<name>A0AA37Q8D8_9BACT</name>
<dbReference type="Proteomes" id="UP001161325">
    <property type="component" value="Unassembled WGS sequence"/>
</dbReference>
<comment type="caution">
    <text evidence="1">The sequence shown here is derived from an EMBL/GenBank/DDBJ whole genome shotgun (WGS) entry which is preliminary data.</text>
</comment>
<protein>
    <submittedName>
        <fullName evidence="1">Uncharacterized protein</fullName>
    </submittedName>
</protein>
<dbReference type="EMBL" id="BRXS01000001">
    <property type="protein sequence ID" value="GLC24216.1"/>
    <property type="molecule type" value="Genomic_DNA"/>
</dbReference>
<dbReference type="RefSeq" id="WP_284348665.1">
    <property type="nucleotide sequence ID" value="NZ_BRXS01000001.1"/>
</dbReference>
<organism evidence="1 2">
    <name type="scientific">Roseisolibacter agri</name>
    <dbReference type="NCBI Taxonomy" id="2014610"/>
    <lineage>
        <taxon>Bacteria</taxon>
        <taxon>Pseudomonadati</taxon>
        <taxon>Gemmatimonadota</taxon>
        <taxon>Gemmatimonadia</taxon>
        <taxon>Gemmatimonadales</taxon>
        <taxon>Gemmatimonadaceae</taxon>
        <taxon>Roseisolibacter</taxon>
    </lineage>
</organism>
<dbReference type="AlphaFoldDB" id="A0AA37Q8D8"/>
<reference evidence="1" key="1">
    <citation type="submission" date="2022-08" db="EMBL/GenBank/DDBJ databases">
        <title>Draft genome sequencing of Roseisolibacter agri AW1220.</title>
        <authorList>
            <person name="Tobiishi Y."/>
            <person name="Tonouchi A."/>
        </authorList>
    </citation>
    <scope>NUCLEOTIDE SEQUENCE</scope>
    <source>
        <strain evidence="1">AW1220</strain>
    </source>
</reference>
<sequence>MDLRICHAIAERALLMFGYRGAVRVVEPHLYGRNTAGHDALSAWMRPGWSRTDPDGGWRMFLVEELDSLSLLPERFDGARADYNPGDPHFEEVYCQLHVAPLSPPPPPA</sequence>
<accession>A0AA37Q8D8</accession>
<evidence type="ECO:0000313" key="2">
    <source>
        <dbReference type="Proteomes" id="UP001161325"/>
    </source>
</evidence>
<proteinExistence type="predicted"/>
<evidence type="ECO:0000313" key="1">
    <source>
        <dbReference type="EMBL" id="GLC24216.1"/>
    </source>
</evidence>
<keyword evidence="2" id="KW-1185">Reference proteome</keyword>
<gene>
    <name evidence="1" type="ORF">rosag_07290</name>
</gene>